<accession>A0A377A8U1</accession>
<organism evidence="2 3">
    <name type="scientific">Escherichia coli</name>
    <dbReference type="NCBI Taxonomy" id="562"/>
    <lineage>
        <taxon>Bacteria</taxon>
        <taxon>Pseudomonadati</taxon>
        <taxon>Pseudomonadota</taxon>
        <taxon>Gammaproteobacteria</taxon>
        <taxon>Enterobacterales</taxon>
        <taxon>Enterobacteriaceae</taxon>
        <taxon>Escherichia</taxon>
    </lineage>
</organism>
<reference evidence="2 3" key="1">
    <citation type="submission" date="2018-06" db="EMBL/GenBank/DDBJ databases">
        <authorList>
            <consortium name="Pathogen Informatics"/>
            <person name="Doyle S."/>
        </authorList>
    </citation>
    <scope>NUCLEOTIDE SEQUENCE [LARGE SCALE GENOMIC DNA]</scope>
    <source>
        <strain evidence="2 3">NCTC9962</strain>
    </source>
</reference>
<name>A0A377A8U1_ECOLX</name>
<keyword evidence="1" id="KW-0472">Membrane</keyword>
<gene>
    <name evidence="2" type="primary">tdcC_4</name>
    <name evidence="2" type="ORF">NCTC9962_00515</name>
</gene>
<feature type="transmembrane region" description="Helical" evidence="1">
    <location>
        <begin position="20"/>
        <end position="37"/>
    </location>
</feature>
<dbReference type="Proteomes" id="UP000254052">
    <property type="component" value="Unassembled WGS sequence"/>
</dbReference>
<keyword evidence="1" id="KW-1133">Transmembrane helix</keyword>
<sequence length="38" mass="4371">MYAIRKAPSLAKYRGRLDNVFVTVIGLLTILNIVYKLF</sequence>
<evidence type="ECO:0000313" key="2">
    <source>
        <dbReference type="EMBL" id="STL00755.1"/>
    </source>
</evidence>
<keyword evidence="1" id="KW-0812">Transmembrane</keyword>
<evidence type="ECO:0000256" key="1">
    <source>
        <dbReference type="SAM" id="Phobius"/>
    </source>
</evidence>
<evidence type="ECO:0000313" key="3">
    <source>
        <dbReference type="Proteomes" id="UP000254052"/>
    </source>
</evidence>
<dbReference type="AlphaFoldDB" id="A0A377A8U1"/>
<dbReference type="EMBL" id="UGED01000002">
    <property type="protein sequence ID" value="STL00755.1"/>
    <property type="molecule type" value="Genomic_DNA"/>
</dbReference>
<protein>
    <submittedName>
        <fullName evidence="2">Threonine/serine transporter</fullName>
    </submittedName>
</protein>
<proteinExistence type="predicted"/>